<proteinExistence type="predicted"/>
<gene>
    <name evidence="3" type="ORF">ACJMK2_040676</name>
</gene>
<protein>
    <submittedName>
        <fullName evidence="3">Uncharacterized protein</fullName>
    </submittedName>
</protein>
<keyword evidence="1" id="KW-0812">Transmembrane</keyword>
<keyword evidence="4" id="KW-1185">Reference proteome</keyword>
<feature type="chain" id="PRO_5044807728" evidence="2">
    <location>
        <begin position="24"/>
        <end position="119"/>
    </location>
</feature>
<dbReference type="Proteomes" id="UP001634394">
    <property type="component" value="Unassembled WGS sequence"/>
</dbReference>
<dbReference type="AlphaFoldDB" id="A0ABD3W1S3"/>
<accession>A0ABD3W1S3</accession>
<feature type="signal peptide" evidence="2">
    <location>
        <begin position="1"/>
        <end position="23"/>
    </location>
</feature>
<sequence>MKIVSSLLVLCACMPYIIHYGNAAGYGGVGSYGYGLGGSGGLLLAIAVLALVSGFGGREDAGNRFADILISRSTLTGQERQTYINDIRFCVKANKNKDACNQLGNRCAYIEIVGTCVVN</sequence>
<feature type="transmembrane region" description="Helical" evidence="1">
    <location>
        <begin position="33"/>
        <end position="55"/>
    </location>
</feature>
<comment type="caution">
    <text evidence="3">The sequence shown here is derived from an EMBL/GenBank/DDBJ whole genome shotgun (WGS) entry which is preliminary data.</text>
</comment>
<evidence type="ECO:0000313" key="3">
    <source>
        <dbReference type="EMBL" id="KAL3867830.1"/>
    </source>
</evidence>
<keyword evidence="2" id="KW-0732">Signal</keyword>
<evidence type="ECO:0000256" key="2">
    <source>
        <dbReference type="SAM" id="SignalP"/>
    </source>
</evidence>
<keyword evidence="1" id="KW-0472">Membrane</keyword>
<organism evidence="3 4">
    <name type="scientific">Sinanodonta woodiana</name>
    <name type="common">Chinese pond mussel</name>
    <name type="synonym">Anodonta woodiana</name>
    <dbReference type="NCBI Taxonomy" id="1069815"/>
    <lineage>
        <taxon>Eukaryota</taxon>
        <taxon>Metazoa</taxon>
        <taxon>Spiralia</taxon>
        <taxon>Lophotrochozoa</taxon>
        <taxon>Mollusca</taxon>
        <taxon>Bivalvia</taxon>
        <taxon>Autobranchia</taxon>
        <taxon>Heteroconchia</taxon>
        <taxon>Palaeoheterodonta</taxon>
        <taxon>Unionida</taxon>
        <taxon>Unionoidea</taxon>
        <taxon>Unionidae</taxon>
        <taxon>Unioninae</taxon>
        <taxon>Sinanodonta</taxon>
    </lineage>
</organism>
<reference evidence="3 4" key="1">
    <citation type="submission" date="2024-11" db="EMBL/GenBank/DDBJ databases">
        <title>Chromosome-level genome assembly of the freshwater bivalve Anodonta woodiana.</title>
        <authorList>
            <person name="Chen X."/>
        </authorList>
    </citation>
    <scope>NUCLEOTIDE SEQUENCE [LARGE SCALE GENOMIC DNA]</scope>
    <source>
        <strain evidence="3">MN2024</strain>
        <tissue evidence="3">Gills</tissue>
    </source>
</reference>
<name>A0ABD3W1S3_SINWO</name>
<dbReference type="EMBL" id="JBJQND010000008">
    <property type="protein sequence ID" value="KAL3867830.1"/>
    <property type="molecule type" value="Genomic_DNA"/>
</dbReference>
<evidence type="ECO:0000313" key="4">
    <source>
        <dbReference type="Proteomes" id="UP001634394"/>
    </source>
</evidence>
<keyword evidence="1" id="KW-1133">Transmembrane helix</keyword>
<evidence type="ECO:0000256" key="1">
    <source>
        <dbReference type="SAM" id="Phobius"/>
    </source>
</evidence>